<sequence>ATLQFTLAFLLKFSYVLSVKIFKTSRVLAYILKLYPLYWIVHGAATASGFVISIIFWSVLYESSSSFTAMNFFVHGSNSILLMIDLWIIAHPIRILHFVYPILFGLAYMIFSIAYYFYDTNRGGVGYVYFILNWAEPLYATLVIIGVLILAVLFHGLGFAIHVLKLMIHSRLYEQNKTQSREELNGGMV</sequence>
<dbReference type="InterPro" id="IPR049352">
    <property type="entry name" value="Rost"/>
</dbReference>
<organism evidence="2 3">
    <name type="scientific">Aromia moschata</name>
    <dbReference type="NCBI Taxonomy" id="1265417"/>
    <lineage>
        <taxon>Eukaryota</taxon>
        <taxon>Metazoa</taxon>
        <taxon>Ecdysozoa</taxon>
        <taxon>Arthropoda</taxon>
        <taxon>Hexapoda</taxon>
        <taxon>Insecta</taxon>
        <taxon>Pterygota</taxon>
        <taxon>Neoptera</taxon>
        <taxon>Endopterygota</taxon>
        <taxon>Coleoptera</taxon>
        <taxon>Polyphaga</taxon>
        <taxon>Cucujiformia</taxon>
        <taxon>Chrysomeloidea</taxon>
        <taxon>Cerambycidae</taxon>
        <taxon>Cerambycinae</taxon>
        <taxon>Callichromatini</taxon>
        <taxon>Aromia</taxon>
    </lineage>
</organism>
<evidence type="ECO:0008006" key="4">
    <source>
        <dbReference type="Google" id="ProtNLM"/>
    </source>
</evidence>
<keyword evidence="3" id="KW-1185">Reference proteome</keyword>
<name>A0AAV8Z7P8_9CUCU</name>
<protein>
    <recommendedName>
        <fullName evidence="4">Protein rolling stone</fullName>
    </recommendedName>
</protein>
<keyword evidence="1" id="KW-0812">Transmembrane</keyword>
<evidence type="ECO:0000313" key="3">
    <source>
        <dbReference type="Proteomes" id="UP001162162"/>
    </source>
</evidence>
<dbReference type="Pfam" id="PF21534">
    <property type="entry name" value="Rost"/>
    <property type="match status" value="1"/>
</dbReference>
<feature type="transmembrane region" description="Helical" evidence="1">
    <location>
        <begin position="138"/>
        <end position="164"/>
    </location>
</feature>
<dbReference type="AlphaFoldDB" id="A0AAV8Z7P8"/>
<dbReference type="EMBL" id="JAPWTK010000009">
    <property type="protein sequence ID" value="KAJ8960263.1"/>
    <property type="molecule type" value="Genomic_DNA"/>
</dbReference>
<gene>
    <name evidence="2" type="ORF">NQ318_003988</name>
</gene>
<accession>A0AAV8Z7P8</accession>
<dbReference type="Proteomes" id="UP001162162">
    <property type="component" value="Unassembled WGS sequence"/>
</dbReference>
<feature type="transmembrane region" description="Helical" evidence="1">
    <location>
        <begin position="6"/>
        <end position="22"/>
    </location>
</feature>
<feature type="transmembrane region" description="Helical" evidence="1">
    <location>
        <begin position="97"/>
        <end position="118"/>
    </location>
</feature>
<dbReference type="PANTHER" id="PTHR12242">
    <property type="entry name" value="OS02G0130600 PROTEIN-RELATED"/>
    <property type="match status" value="1"/>
</dbReference>
<dbReference type="GO" id="GO:0016020">
    <property type="term" value="C:membrane"/>
    <property type="evidence" value="ECO:0007669"/>
    <property type="project" value="TreeGrafter"/>
</dbReference>
<dbReference type="PANTHER" id="PTHR12242:SF49">
    <property type="entry name" value="HEADBUTT, ISOFORM E"/>
    <property type="match status" value="1"/>
</dbReference>
<feature type="non-terminal residue" evidence="2">
    <location>
        <position position="1"/>
    </location>
</feature>
<feature type="transmembrane region" description="Helical" evidence="1">
    <location>
        <begin position="72"/>
        <end position="90"/>
    </location>
</feature>
<proteinExistence type="predicted"/>
<feature type="transmembrane region" description="Helical" evidence="1">
    <location>
        <begin position="34"/>
        <end position="60"/>
    </location>
</feature>
<keyword evidence="1" id="KW-1133">Transmembrane helix</keyword>
<comment type="caution">
    <text evidence="2">The sequence shown here is derived from an EMBL/GenBank/DDBJ whole genome shotgun (WGS) entry which is preliminary data.</text>
</comment>
<evidence type="ECO:0000256" key="1">
    <source>
        <dbReference type="SAM" id="Phobius"/>
    </source>
</evidence>
<reference evidence="2" key="1">
    <citation type="journal article" date="2023" name="Insect Mol. Biol.">
        <title>Genome sequencing provides insights into the evolution of gene families encoding plant cell wall-degrading enzymes in longhorned beetles.</title>
        <authorList>
            <person name="Shin N.R."/>
            <person name="Okamura Y."/>
            <person name="Kirsch R."/>
            <person name="Pauchet Y."/>
        </authorList>
    </citation>
    <scope>NUCLEOTIDE SEQUENCE</scope>
    <source>
        <strain evidence="2">AMC_N1</strain>
    </source>
</reference>
<evidence type="ECO:0000313" key="2">
    <source>
        <dbReference type="EMBL" id="KAJ8960263.1"/>
    </source>
</evidence>
<keyword evidence="1" id="KW-0472">Membrane</keyword>